<dbReference type="SUPFAM" id="SSF47413">
    <property type="entry name" value="lambda repressor-like DNA-binding domains"/>
    <property type="match status" value="1"/>
</dbReference>
<name>A0A7H0VAG9_9FLAO</name>
<dbReference type="Gene3D" id="1.10.260.40">
    <property type="entry name" value="lambda repressor-like DNA-binding domains"/>
    <property type="match status" value="1"/>
</dbReference>
<evidence type="ECO:0000313" key="2">
    <source>
        <dbReference type="EMBL" id="QNR22717.1"/>
    </source>
</evidence>
<gene>
    <name evidence="2" type="ORF">H4K34_10020</name>
</gene>
<dbReference type="CDD" id="cd00093">
    <property type="entry name" value="HTH_XRE"/>
    <property type="match status" value="1"/>
</dbReference>
<evidence type="ECO:0000313" key="3">
    <source>
        <dbReference type="Proteomes" id="UP000516305"/>
    </source>
</evidence>
<dbReference type="InterPro" id="IPR010982">
    <property type="entry name" value="Lambda_DNA-bd_dom_sf"/>
</dbReference>
<dbReference type="EMBL" id="CP060139">
    <property type="protein sequence ID" value="QNR22717.1"/>
    <property type="molecule type" value="Genomic_DNA"/>
</dbReference>
<dbReference type="PROSITE" id="PS50943">
    <property type="entry name" value="HTH_CROC1"/>
    <property type="match status" value="1"/>
</dbReference>
<evidence type="ECO:0000259" key="1">
    <source>
        <dbReference type="PROSITE" id="PS50943"/>
    </source>
</evidence>
<dbReference type="Pfam" id="PF01381">
    <property type="entry name" value="HTH_3"/>
    <property type="match status" value="1"/>
</dbReference>
<keyword evidence="3" id="KW-1185">Reference proteome</keyword>
<protein>
    <submittedName>
        <fullName evidence="2">Helix-turn-helix transcriptional regulator</fullName>
    </submittedName>
</protein>
<dbReference type="RefSeq" id="WP_210757284.1">
    <property type="nucleotide sequence ID" value="NZ_CP060139.1"/>
</dbReference>
<dbReference type="AlphaFoldDB" id="A0A7H0VAG9"/>
<dbReference type="InterPro" id="IPR001387">
    <property type="entry name" value="Cro/C1-type_HTH"/>
</dbReference>
<dbReference type="KEGG" id="chyd:H4K34_10020"/>
<feature type="domain" description="HTH cro/C1-type" evidence="1">
    <location>
        <begin position="13"/>
        <end position="67"/>
    </location>
</feature>
<dbReference type="GO" id="GO:0003677">
    <property type="term" value="F:DNA binding"/>
    <property type="evidence" value="ECO:0007669"/>
    <property type="project" value="InterPro"/>
</dbReference>
<proteinExistence type="predicted"/>
<sequence>MEEQFTKEALARIKAWRLIRGLSLSDVAFHLNISPSAYRKIEIGKCPLSLDRLIRISLFLEFDISSLLKNLDTPYEFIQGTHPKPSNF</sequence>
<organism evidence="2 3">
    <name type="scientific">Croceimicrobium hydrocarbonivorans</name>
    <dbReference type="NCBI Taxonomy" id="2761580"/>
    <lineage>
        <taxon>Bacteria</taxon>
        <taxon>Pseudomonadati</taxon>
        <taxon>Bacteroidota</taxon>
        <taxon>Flavobacteriia</taxon>
        <taxon>Flavobacteriales</taxon>
        <taxon>Owenweeksiaceae</taxon>
        <taxon>Croceimicrobium</taxon>
    </lineage>
</organism>
<dbReference type="Proteomes" id="UP000516305">
    <property type="component" value="Chromosome"/>
</dbReference>
<reference evidence="2 3" key="1">
    <citation type="submission" date="2020-08" db="EMBL/GenBank/DDBJ databases">
        <title>Croceimicrobium hydrocarbonivorans gen. nov., sp. nov., a novel marine bacterium isolated from a bacterial consortium that degrades polyethylene terephthalate.</title>
        <authorList>
            <person name="Liu R."/>
        </authorList>
    </citation>
    <scope>NUCLEOTIDE SEQUENCE [LARGE SCALE GENOMIC DNA]</scope>
    <source>
        <strain evidence="2 3">A20-9</strain>
    </source>
</reference>
<accession>A0A7H0VAG9</accession>
<dbReference type="SMART" id="SM00530">
    <property type="entry name" value="HTH_XRE"/>
    <property type="match status" value="1"/>
</dbReference>